<feature type="signal peptide" evidence="2">
    <location>
        <begin position="1"/>
        <end position="22"/>
    </location>
</feature>
<dbReference type="InterPro" id="IPR016186">
    <property type="entry name" value="C-type_lectin-like/link_sf"/>
</dbReference>
<evidence type="ECO:0000259" key="3">
    <source>
        <dbReference type="PROSITE" id="PS50041"/>
    </source>
</evidence>
<evidence type="ECO:0000313" key="5">
    <source>
        <dbReference type="Proteomes" id="UP000001811"/>
    </source>
</evidence>
<evidence type="ECO:0000313" key="4">
    <source>
        <dbReference type="Ensembl" id="ENSOCUP00000036692.1"/>
    </source>
</evidence>
<keyword evidence="2" id="KW-0732">Signal</keyword>
<keyword evidence="1" id="KW-0430">Lectin</keyword>
<dbReference type="PANTHER" id="PTHR22803">
    <property type="entry name" value="MANNOSE, PHOSPHOLIPASE, LECTIN RECEPTOR RELATED"/>
    <property type="match status" value="1"/>
</dbReference>
<dbReference type="AlphaFoldDB" id="A0A5F9CSF8"/>
<dbReference type="SUPFAM" id="SSF56436">
    <property type="entry name" value="C-type lectin-like"/>
    <property type="match status" value="1"/>
</dbReference>
<accession>A0A5F9CSF8</accession>
<dbReference type="EMBL" id="AAGW02000684">
    <property type="status" value="NOT_ANNOTATED_CDS"/>
    <property type="molecule type" value="Genomic_DNA"/>
</dbReference>
<feature type="domain" description="C-type lectin" evidence="3">
    <location>
        <begin position="37"/>
        <end position="139"/>
    </location>
</feature>
<organism evidence="4 5">
    <name type="scientific">Oryctolagus cuniculus</name>
    <name type="common">Rabbit</name>
    <dbReference type="NCBI Taxonomy" id="9986"/>
    <lineage>
        <taxon>Eukaryota</taxon>
        <taxon>Metazoa</taxon>
        <taxon>Chordata</taxon>
        <taxon>Craniata</taxon>
        <taxon>Vertebrata</taxon>
        <taxon>Euteleostomi</taxon>
        <taxon>Mammalia</taxon>
        <taxon>Eutheria</taxon>
        <taxon>Euarchontoglires</taxon>
        <taxon>Glires</taxon>
        <taxon>Lagomorpha</taxon>
        <taxon>Leporidae</taxon>
        <taxon>Oryctolagus</taxon>
    </lineage>
</organism>
<dbReference type="PRINTS" id="PR01504">
    <property type="entry name" value="PNCREATITSAP"/>
</dbReference>
<dbReference type="Gene3D" id="3.10.100.10">
    <property type="entry name" value="Mannose-Binding Protein A, subunit A"/>
    <property type="match status" value="1"/>
</dbReference>
<dbReference type="InterPro" id="IPR016187">
    <property type="entry name" value="CTDL_fold"/>
</dbReference>
<dbReference type="InterPro" id="IPR001304">
    <property type="entry name" value="C-type_lectin-like"/>
</dbReference>
<dbReference type="InterPro" id="IPR050111">
    <property type="entry name" value="C-type_lectin/snaclec_domain"/>
</dbReference>
<dbReference type="Bgee" id="ENSOCUG00000005773">
    <property type="expression patterns" value="Expressed in skin of back and 1 other cell type or tissue"/>
</dbReference>
<dbReference type="InParanoid" id="A0A5F9CSF8"/>
<reference evidence="4 5" key="1">
    <citation type="journal article" date="2011" name="Nature">
        <title>A high-resolution map of human evolutionary constraint using 29 mammals.</title>
        <authorList>
            <person name="Lindblad-Toh K."/>
            <person name="Garber M."/>
            <person name="Zuk O."/>
            <person name="Lin M.F."/>
            <person name="Parker B.J."/>
            <person name="Washietl S."/>
            <person name="Kheradpour P."/>
            <person name="Ernst J."/>
            <person name="Jordan G."/>
            <person name="Mauceli E."/>
            <person name="Ward L.D."/>
            <person name="Lowe C.B."/>
            <person name="Holloway A.K."/>
            <person name="Clamp M."/>
            <person name="Gnerre S."/>
            <person name="Alfoldi J."/>
            <person name="Beal K."/>
            <person name="Chang J."/>
            <person name="Clawson H."/>
            <person name="Cuff J."/>
            <person name="Di Palma F."/>
            <person name="Fitzgerald S."/>
            <person name="Flicek P."/>
            <person name="Guttman M."/>
            <person name="Hubisz M.J."/>
            <person name="Jaffe D.B."/>
            <person name="Jungreis I."/>
            <person name="Kent W.J."/>
            <person name="Kostka D."/>
            <person name="Lara M."/>
            <person name="Martins A.L."/>
            <person name="Massingham T."/>
            <person name="Moltke I."/>
            <person name="Raney B.J."/>
            <person name="Rasmussen M.D."/>
            <person name="Robinson J."/>
            <person name="Stark A."/>
            <person name="Vilella A.J."/>
            <person name="Wen J."/>
            <person name="Xie X."/>
            <person name="Zody M.C."/>
            <person name="Baldwin J."/>
            <person name="Bloom T."/>
            <person name="Chin C.W."/>
            <person name="Heiman D."/>
            <person name="Nicol R."/>
            <person name="Nusbaum C."/>
            <person name="Young S."/>
            <person name="Wilkinson J."/>
            <person name="Worley K.C."/>
            <person name="Kovar C.L."/>
            <person name="Muzny D.M."/>
            <person name="Gibbs R.A."/>
            <person name="Cree A."/>
            <person name="Dihn H.H."/>
            <person name="Fowler G."/>
            <person name="Jhangiani S."/>
            <person name="Joshi V."/>
            <person name="Lee S."/>
            <person name="Lewis L.R."/>
            <person name="Nazareth L.V."/>
            <person name="Okwuonu G."/>
            <person name="Santibanez J."/>
            <person name="Warren W.C."/>
            <person name="Mardis E.R."/>
            <person name="Weinstock G.M."/>
            <person name="Wilson R.K."/>
            <person name="Delehaunty K."/>
            <person name="Dooling D."/>
            <person name="Fronik C."/>
            <person name="Fulton L."/>
            <person name="Fulton B."/>
            <person name="Graves T."/>
            <person name="Minx P."/>
            <person name="Sodergren E."/>
            <person name="Birney E."/>
            <person name="Margulies E.H."/>
            <person name="Herrero J."/>
            <person name="Green E.D."/>
            <person name="Haussler D."/>
            <person name="Siepel A."/>
            <person name="Goldman N."/>
            <person name="Pollard K.S."/>
            <person name="Pedersen J.S."/>
            <person name="Lander E.S."/>
            <person name="Kellis M."/>
        </authorList>
    </citation>
    <scope>NUCLEOTIDE SEQUENCE [LARGE SCALE GENOMIC DNA]</scope>
    <source>
        <strain evidence="4 5">Thorbecke inbred</strain>
    </source>
</reference>
<dbReference type="SMR" id="A0A5F9CSF8"/>
<dbReference type="GO" id="GO:0008201">
    <property type="term" value="F:heparin binding"/>
    <property type="evidence" value="ECO:0007669"/>
    <property type="project" value="Ensembl"/>
</dbReference>
<reference evidence="4" key="3">
    <citation type="submission" date="2025-09" db="UniProtKB">
        <authorList>
            <consortium name="Ensembl"/>
        </authorList>
    </citation>
    <scope>IDENTIFICATION</scope>
    <source>
        <strain evidence="4">Thorbecke</strain>
    </source>
</reference>
<protein>
    <submittedName>
        <fullName evidence="4">Regenerating family member 4</fullName>
    </submittedName>
</protein>
<evidence type="ECO:0000256" key="1">
    <source>
        <dbReference type="ARBA" id="ARBA00022734"/>
    </source>
</evidence>
<evidence type="ECO:0000256" key="2">
    <source>
        <dbReference type="SAM" id="SignalP"/>
    </source>
</evidence>
<sequence>MASGSMWLLLLLSCAASTEVVGGNILRPSCASGWFYNRASCYGYFRKLRSWSDAELECQSYGNGTHLVSILNAKEASVIAKYIRGFQRNQPVWIGLRDLQKNQEWQWIDGTTYVNGSWAGQPQGGNKHCAEVNHRNSKCPSTAPVTFPNHSSFPGPSNSKMDVRAFLPACPLSTSSSFLPQDNGLAKDFAYL</sequence>
<feature type="chain" id="PRO_5023914181" evidence="2">
    <location>
        <begin position="23"/>
        <end position="192"/>
    </location>
</feature>
<keyword evidence="5" id="KW-1185">Reference proteome</keyword>
<gene>
    <name evidence="4" type="primary">REG4</name>
</gene>
<dbReference type="Proteomes" id="UP000001811">
    <property type="component" value="Chromosome 13"/>
</dbReference>
<dbReference type="SMART" id="SM00034">
    <property type="entry name" value="CLECT"/>
    <property type="match status" value="1"/>
</dbReference>
<dbReference type="Ensembl" id="ENSOCUT00000053034.1">
    <property type="protein sequence ID" value="ENSOCUP00000036692.1"/>
    <property type="gene ID" value="ENSOCUG00000005773.2"/>
</dbReference>
<dbReference type="GeneTree" id="ENSGT00940000161011"/>
<dbReference type="PROSITE" id="PS50041">
    <property type="entry name" value="C_TYPE_LECTIN_2"/>
    <property type="match status" value="1"/>
</dbReference>
<name>A0A5F9CSF8_RABIT</name>
<reference evidence="4" key="2">
    <citation type="submission" date="2025-08" db="UniProtKB">
        <authorList>
            <consortium name="Ensembl"/>
        </authorList>
    </citation>
    <scope>IDENTIFICATION</scope>
    <source>
        <strain evidence="4">Thorbecke</strain>
    </source>
</reference>
<dbReference type="GO" id="GO:2001065">
    <property type="term" value="F:mannan binding"/>
    <property type="evidence" value="ECO:0007669"/>
    <property type="project" value="Ensembl"/>
</dbReference>
<dbReference type="FunCoup" id="A0A5F9CSF8">
    <property type="interactions" value="20"/>
</dbReference>
<dbReference type="GO" id="GO:0005737">
    <property type="term" value="C:cytoplasm"/>
    <property type="evidence" value="ECO:0007669"/>
    <property type="project" value="Ensembl"/>
</dbReference>
<dbReference type="STRING" id="9986.ENSOCUP00000036692"/>
<dbReference type="Pfam" id="PF00059">
    <property type="entry name" value="Lectin_C"/>
    <property type="match status" value="1"/>
</dbReference>
<proteinExistence type="predicted"/>